<gene>
    <name evidence="1" type="ORF">RAH46_24195</name>
</gene>
<accession>A0ABY9QP09</accession>
<keyword evidence="2" id="KW-1185">Reference proteome</keyword>
<evidence type="ECO:0000313" key="1">
    <source>
        <dbReference type="EMBL" id="WMW05391.1"/>
    </source>
</evidence>
<dbReference type="GeneID" id="75528835"/>
<protein>
    <submittedName>
        <fullName evidence="1">Uncharacterized protein</fullName>
    </submittedName>
</protein>
<dbReference type="Proteomes" id="UP001183127">
    <property type="component" value="Chromosome"/>
</dbReference>
<organism evidence="1 2">
    <name type="scientific">Pseudomonas entomophila</name>
    <dbReference type="NCBI Taxonomy" id="312306"/>
    <lineage>
        <taxon>Bacteria</taxon>
        <taxon>Pseudomonadati</taxon>
        <taxon>Pseudomonadota</taxon>
        <taxon>Gammaproteobacteria</taxon>
        <taxon>Pseudomonadales</taxon>
        <taxon>Pseudomonadaceae</taxon>
        <taxon>Pseudomonas</taxon>
    </lineage>
</organism>
<evidence type="ECO:0000313" key="2">
    <source>
        <dbReference type="Proteomes" id="UP001183127"/>
    </source>
</evidence>
<sequence>MKELQDRWAAGQLIGLDIVYCGGAAVKNIDIASIENDRLTHAFGREYRISYEGEAELNELLGDDDVWSEVQVYNKLSLEGGRVILCGEGEMGNEGFIARTDKDNNIEWFLFSTTSNPFVDIRRQGDFVYIQSTHRFCIALNLLSDEVFIVNEDFSTLGAV</sequence>
<proteinExistence type="predicted"/>
<dbReference type="RefSeq" id="WP_011532203.1">
    <property type="nucleotide sequence ID" value="NZ_CP132921.1"/>
</dbReference>
<name>A0ABY9QP09_9PSED</name>
<reference evidence="1 2" key="1">
    <citation type="submission" date="2023-08" db="EMBL/GenBank/DDBJ databases">
        <title>Complete Genome Sequence of Pseudomonas entomophila TVIN A01.</title>
        <authorList>
            <person name="Shelke T."/>
            <person name="Mahar N.S."/>
            <person name="Gupta I."/>
            <person name="Gupta V."/>
        </authorList>
    </citation>
    <scope>NUCLEOTIDE SEQUENCE [LARGE SCALE GENOMIC DNA]</scope>
    <source>
        <strain evidence="1 2">TVIN-A01</strain>
    </source>
</reference>
<dbReference type="EMBL" id="CP132921">
    <property type="protein sequence ID" value="WMW05391.1"/>
    <property type="molecule type" value="Genomic_DNA"/>
</dbReference>